<keyword evidence="1" id="KW-0472">Membrane</keyword>
<protein>
    <submittedName>
        <fullName evidence="2">Uncharacterized protein</fullName>
    </submittedName>
</protein>
<accession>A0A2U1FQR5</accession>
<reference evidence="2 3" key="1">
    <citation type="submission" date="2018-04" db="EMBL/GenBank/DDBJ databases">
        <title>Genomic Encyclopedia of Type Strains, Phase IV (KMG-IV): sequencing the most valuable type-strain genomes for metagenomic binning, comparative biology and taxonomic classification.</title>
        <authorList>
            <person name="Goeker M."/>
        </authorList>
    </citation>
    <scope>NUCLEOTIDE SEQUENCE [LARGE SCALE GENOMIC DNA]</scope>
    <source>
        <strain evidence="2 3">DSM 45771</strain>
    </source>
</reference>
<keyword evidence="3" id="KW-1185">Reference proteome</keyword>
<keyword evidence="1" id="KW-1133">Transmembrane helix</keyword>
<dbReference type="Proteomes" id="UP000245639">
    <property type="component" value="Unassembled WGS sequence"/>
</dbReference>
<keyword evidence="1" id="KW-0812">Transmembrane</keyword>
<name>A0A2U1FQR5_9PSEU</name>
<evidence type="ECO:0000313" key="2">
    <source>
        <dbReference type="EMBL" id="PVZ14452.1"/>
    </source>
</evidence>
<dbReference type="AlphaFoldDB" id="A0A2U1FQR5"/>
<gene>
    <name evidence="2" type="ORF">C8D89_101317</name>
</gene>
<organism evidence="2 3">
    <name type="scientific">Actinomycetospora cinnamomea</name>
    <dbReference type="NCBI Taxonomy" id="663609"/>
    <lineage>
        <taxon>Bacteria</taxon>
        <taxon>Bacillati</taxon>
        <taxon>Actinomycetota</taxon>
        <taxon>Actinomycetes</taxon>
        <taxon>Pseudonocardiales</taxon>
        <taxon>Pseudonocardiaceae</taxon>
        <taxon>Actinomycetospora</taxon>
    </lineage>
</organism>
<feature type="transmembrane region" description="Helical" evidence="1">
    <location>
        <begin position="20"/>
        <end position="43"/>
    </location>
</feature>
<dbReference type="EMBL" id="QEKW01000001">
    <property type="protein sequence ID" value="PVZ14452.1"/>
    <property type="molecule type" value="Genomic_DNA"/>
</dbReference>
<sequence>MWSATSVGERGHRRPGTRAFDVMVGASVTALIGLVILYLAGVFDVSPGFADDPSPRSSTARNACQALVLDELPDTADTDFSDQDSTERLYPDRSWVIRGPVEVDGSSGEYVCRHLRELPPGSDHWRADRVFVLGV</sequence>
<proteinExistence type="predicted"/>
<comment type="caution">
    <text evidence="2">The sequence shown here is derived from an EMBL/GenBank/DDBJ whole genome shotgun (WGS) entry which is preliminary data.</text>
</comment>
<evidence type="ECO:0000313" key="3">
    <source>
        <dbReference type="Proteomes" id="UP000245639"/>
    </source>
</evidence>
<evidence type="ECO:0000256" key="1">
    <source>
        <dbReference type="SAM" id="Phobius"/>
    </source>
</evidence>